<dbReference type="CDD" id="cd06423">
    <property type="entry name" value="CESA_like"/>
    <property type="match status" value="1"/>
</dbReference>
<dbReference type="Proteomes" id="UP001302719">
    <property type="component" value="Chromosome"/>
</dbReference>
<evidence type="ECO:0000259" key="2">
    <source>
        <dbReference type="Pfam" id="PF00535"/>
    </source>
</evidence>
<sequence>MSFWPIPFSYLEDYLFLATTLSLVTWLYLSFGHGRFWYADQRLGGDGQITFKTTQWPTVVVVVPARNEADVIERTLRSLLEQDYPGKFHVVMVDDQSEDHTGDIARQLAIDHPCGARLTVKVAENRPSGWLGKVWALHTGLQYAEKHWPDAAYRYLTDADIEHSRGNLREMVCKAEFEELDLVSLMVRLHCQHAWEKLLIPAFVYFFQKLYPFPLINDHNSTVGGAAGGCILVRNRALIQIGGIATIRGEVIDDCALGTAIKRVGKIWVGLTDSEHSIRPYLGLHDIWAMVKRTAYTQLKYSPLMLVGTVMGLVVVYLLPPLVALTWPFHGSALAGVPAVFAWLIMMYTFQPTLRLYALAPTYGVVLPIAAFLYLGMTVDSACRYWLKIGGQWKGRTGIGCTN</sequence>
<keyword evidence="4" id="KW-1185">Reference proteome</keyword>
<dbReference type="EMBL" id="CP116967">
    <property type="protein sequence ID" value="WNM56568.1"/>
    <property type="molecule type" value="Genomic_DNA"/>
</dbReference>
<feature type="domain" description="Glycosyltransferase 2-like" evidence="2">
    <location>
        <begin position="61"/>
        <end position="241"/>
    </location>
</feature>
<name>A0AA96GCN1_9BACT</name>
<dbReference type="PANTHER" id="PTHR43646">
    <property type="entry name" value="GLYCOSYLTRANSFERASE"/>
    <property type="match status" value="1"/>
</dbReference>
<dbReference type="KEGG" id="nall:PP769_11315"/>
<dbReference type="SUPFAM" id="SSF53448">
    <property type="entry name" value="Nucleotide-diphospho-sugar transferases"/>
    <property type="match status" value="1"/>
</dbReference>
<feature type="transmembrane region" description="Helical" evidence="1">
    <location>
        <begin position="14"/>
        <end position="32"/>
    </location>
</feature>
<dbReference type="Gene3D" id="3.90.550.10">
    <property type="entry name" value="Spore Coat Polysaccharide Biosynthesis Protein SpsA, Chain A"/>
    <property type="match status" value="1"/>
</dbReference>
<dbReference type="InterPro" id="IPR029044">
    <property type="entry name" value="Nucleotide-diphossugar_trans"/>
</dbReference>
<dbReference type="InterPro" id="IPR017832">
    <property type="entry name" value="Glyco_trans_2_hopen-assoc_HpnB"/>
</dbReference>
<keyword evidence="1" id="KW-1133">Transmembrane helix</keyword>
<evidence type="ECO:0000313" key="3">
    <source>
        <dbReference type="EMBL" id="WNM56568.1"/>
    </source>
</evidence>
<organism evidence="3 4">
    <name type="scientific">Candidatus Nitrospira allomarina</name>
    <dbReference type="NCBI Taxonomy" id="3020900"/>
    <lineage>
        <taxon>Bacteria</taxon>
        <taxon>Pseudomonadati</taxon>
        <taxon>Nitrospirota</taxon>
        <taxon>Nitrospiria</taxon>
        <taxon>Nitrospirales</taxon>
        <taxon>Nitrospiraceae</taxon>
        <taxon>Nitrospira</taxon>
    </lineage>
</organism>
<reference evidence="3 4" key="1">
    <citation type="submission" date="2023-01" db="EMBL/GenBank/DDBJ databases">
        <title>Cultivation and genomic characterization of new, ubiquitous marine nitrite-oxidizing bacteria from the Nitrospirales.</title>
        <authorList>
            <person name="Mueller A.J."/>
            <person name="Daebeler A."/>
            <person name="Herbold C.W."/>
            <person name="Kirkegaard R.H."/>
            <person name="Daims H."/>
        </authorList>
    </citation>
    <scope>NUCLEOTIDE SEQUENCE [LARGE SCALE GENOMIC DNA]</scope>
    <source>
        <strain evidence="3 4">VA</strain>
    </source>
</reference>
<evidence type="ECO:0000313" key="4">
    <source>
        <dbReference type="Proteomes" id="UP001302719"/>
    </source>
</evidence>
<keyword evidence="1" id="KW-0472">Membrane</keyword>
<dbReference type="InterPro" id="IPR001173">
    <property type="entry name" value="Glyco_trans_2-like"/>
</dbReference>
<dbReference type="NCBIfam" id="TIGR03469">
    <property type="entry name" value="HpnB"/>
    <property type="match status" value="1"/>
</dbReference>
<keyword evidence="1" id="KW-0812">Transmembrane</keyword>
<gene>
    <name evidence="3" type="ORF">PP769_11315</name>
</gene>
<protein>
    <submittedName>
        <fullName evidence="3">Glycosyltransferase</fullName>
    </submittedName>
</protein>
<dbReference type="Pfam" id="PF00535">
    <property type="entry name" value="Glycos_transf_2"/>
    <property type="match status" value="1"/>
</dbReference>
<proteinExistence type="predicted"/>
<dbReference type="RefSeq" id="WP_312640165.1">
    <property type="nucleotide sequence ID" value="NZ_CP116967.1"/>
</dbReference>
<feature type="transmembrane region" description="Helical" evidence="1">
    <location>
        <begin position="301"/>
        <end position="319"/>
    </location>
</feature>
<accession>A0AA96GCN1</accession>
<evidence type="ECO:0000256" key="1">
    <source>
        <dbReference type="SAM" id="Phobius"/>
    </source>
</evidence>
<dbReference type="AlphaFoldDB" id="A0AA96GCN1"/>
<feature type="transmembrane region" description="Helical" evidence="1">
    <location>
        <begin position="325"/>
        <end position="344"/>
    </location>
</feature>
<feature type="transmembrane region" description="Helical" evidence="1">
    <location>
        <begin position="356"/>
        <end position="377"/>
    </location>
</feature>
<dbReference type="PANTHER" id="PTHR43646:SF3">
    <property type="entry name" value="SLR1566 PROTEIN"/>
    <property type="match status" value="1"/>
</dbReference>